<organism evidence="3">
    <name type="scientific">Hexamita inflata</name>
    <dbReference type="NCBI Taxonomy" id="28002"/>
    <lineage>
        <taxon>Eukaryota</taxon>
        <taxon>Metamonada</taxon>
        <taxon>Diplomonadida</taxon>
        <taxon>Hexamitidae</taxon>
        <taxon>Hexamitinae</taxon>
        <taxon>Hexamita</taxon>
    </lineage>
</organism>
<comment type="caution">
    <text evidence="3">The sequence shown here is derived from an EMBL/GenBank/DDBJ whole genome shotgun (WGS) entry which is preliminary data.</text>
</comment>
<dbReference type="EMBL" id="CATOUU010000981">
    <property type="protein sequence ID" value="CAI9964721.1"/>
    <property type="molecule type" value="Genomic_DNA"/>
</dbReference>
<sequence length="496" mass="57176">MTEQNQSAMNDEQFDEYMYRKYEGNIKDGSLQIDNQIEVTNLRFIEKFDIQTLDLQISSGMNVKLRSNTLTKLFVSNYRDEDEEQQQRLNMQVDDLELENLEILILQENKLKNEQLYNLAKFKKLHILNVSWNNVDLTNIHSVTSLTRLLMESCGLKNIDQISSLVNLKELDLSQNKGIKDIFSPLRKLNSLTTLTMQDCGLQNIDKIQSLVNLEELDLSLNEDMDLNPLYQVRSLTKLSMRECGLTNIDQIALLINLKVLNLASNQLLTTNSIGQLVNLKELNISYNDNIDITPLKDLINLINLVLESCNLKQLSALKPFVNLQTLDLSGNNINISELQYLKKLTHLYLIGCHIISICALRPLVNLEDLIISYNRIVYLDANINDMKKLKQFHVHGNSIRDFKSVKKHQNFTKYGFEMSDQEIPSQEDLYFANKLRKIESPNIKLKEIQNQHKSLKTAINACKQKIKTVLNCTNHNQFLSSIAHLFVKLNQSVSE</sequence>
<dbReference type="InterPro" id="IPR001611">
    <property type="entry name" value="Leu-rich_rpt"/>
</dbReference>
<proteinExistence type="predicted"/>
<reference evidence="4 5" key="2">
    <citation type="submission" date="2024-07" db="EMBL/GenBank/DDBJ databases">
        <authorList>
            <person name="Akdeniz Z."/>
        </authorList>
    </citation>
    <scope>NUCLEOTIDE SEQUENCE [LARGE SCALE GENOMIC DNA]</scope>
</reference>
<evidence type="ECO:0000313" key="3">
    <source>
        <dbReference type="EMBL" id="CAI9964721.1"/>
    </source>
</evidence>
<dbReference type="InterPro" id="IPR025875">
    <property type="entry name" value="Leu-rich_rpt_4"/>
</dbReference>
<keyword evidence="2" id="KW-0677">Repeat</keyword>
<dbReference type="InterPro" id="IPR050836">
    <property type="entry name" value="SDS22/Internalin_LRR"/>
</dbReference>
<keyword evidence="5" id="KW-1185">Reference proteome</keyword>
<dbReference type="AlphaFoldDB" id="A0AA86UU53"/>
<dbReference type="PROSITE" id="PS51450">
    <property type="entry name" value="LRR"/>
    <property type="match status" value="3"/>
</dbReference>
<dbReference type="Gene3D" id="3.80.10.10">
    <property type="entry name" value="Ribonuclease Inhibitor"/>
    <property type="match status" value="3"/>
</dbReference>
<dbReference type="Proteomes" id="UP001642409">
    <property type="component" value="Unassembled WGS sequence"/>
</dbReference>
<dbReference type="PANTHER" id="PTHR46652:SF3">
    <property type="entry name" value="LEUCINE-RICH REPEAT-CONTAINING PROTEIN 9"/>
    <property type="match status" value="1"/>
</dbReference>
<keyword evidence="1" id="KW-0433">Leucine-rich repeat</keyword>
<name>A0AA86UU53_9EUKA</name>
<evidence type="ECO:0000256" key="1">
    <source>
        <dbReference type="ARBA" id="ARBA00022614"/>
    </source>
</evidence>
<dbReference type="SUPFAM" id="SSF52058">
    <property type="entry name" value="L domain-like"/>
    <property type="match status" value="2"/>
</dbReference>
<protein>
    <submittedName>
        <fullName evidence="3">Leucine-rich repeat domain-containing protein</fullName>
    </submittedName>
    <submittedName>
        <fullName evidence="4">Leucine-rich_repeat domain-containing protein</fullName>
    </submittedName>
</protein>
<dbReference type="InterPro" id="IPR032675">
    <property type="entry name" value="LRR_dom_sf"/>
</dbReference>
<accession>A0AA86UU53</accession>
<dbReference type="EMBL" id="CAXDID020000165">
    <property type="protein sequence ID" value="CAL6045763.1"/>
    <property type="molecule type" value="Genomic_DNA"/>
</dbReference>
<dbReference type="Pfam" id="PF12799">
    <property type="entry name" value="LRR_4"/>
    <property type="match status" value="1"/>
</dbReference>
<evidence type="ECO:0000313" key="4">
    <source>
        <dbReference type="EMBL" id="CAL6045763.1"/>
    </source>
</evidence>
<evidence type="ECO:0000256" key="2">
    <source>
        <dbReference type="ARBA" id="ARBA00022737"/>
    </source>
</evidence>
<reference evidence="3" key="1">
    <citation type="submission" date="2023-06" db="EMBL/GenBank/DDBJ databases">
        <authorList>
            <person name="Kurt Z."/>
        </authorList>
    </citation>
    <scope>NUCLEOTIDE SEQUENCE</scope>
</reference>
<evidence type="ECO:0000313" key="5">
    <source>
        <dbReference type="Proteomes" id="UP001642409"/>
    </source>
</evidence>
<dbReference type="PANTHER" id="PTHR46652">
    <property type="entry name" value="LEUCINE-RICH REPEAT AND IQ DOMAIN-CONTAINING PROTEIN 1-RELATED"/>
    <property type="match status" value="1"/>
</dbReference>
<gene>
    <name evidence="4" type="ORF">HINF_LOCUS41351</name>
    <name evidence="3" type="ORF">HINF_LOCUS52366</name>
</gene>